<dbReference type="AlphaFoldDB" id="Q1N0S6"/>
<dbReference type="HOGENOM" id="CLU_031275_8_0_6"/>
<evidence type="ECO:0000256" key="5">
    <source>
        <dbReference type="ARBA" id="ARBA00022692"/>
    </source>
</evidence>
<keyword evidence="3" id="KW-0813">Transport</keyword>
<feature type="transmembrane region" description="Helical" evidence="8">
    <location>
        <begin position="309"/>
        <end position="334"/>
    </location>
</feature>
<comment type="subcellular location">
    <subcellularLocation>
        <location evidence="1">Cell membrane</location>
        <topology evidence="1">Multi-pass membrane protein</topology>
    </subcellularLocation>
</comment>
<dbReference type="InterPro" id="IPR002549">
    <property type="entry name" value="AI-2E-like"/>
</dbReference>
<keyword evidence="4" id="KW-1003">Cell membrane</keyword>
<evidence type="ECO:0000256" key="7">
    <source>
        <dbReference type="ARBA" id="ARBA00023136"/>
    </source>
</evidence>
<feature type="transmembrane region" description="Helical" evidence="8">
    <location>
        <begin position="161"/>
        <end position="179"/>
    </location>
</feature>
<name>Q1N0S6_9GAMM</name>
<evidence type="ECO:0000313" key="10">
    <source>
        <dbReference type="Proteomes" id="UP000004263"/>
    </source>
</evidence>
<protein>
    <submittedName>
        <fullName evidence="9">Membrane protein, PerM family protein</fullName>
    </submittedName>
</protein>
<comment type="caution">
    <text evidence="9">The sequence shown here is derived from an EMBL/GenBank/DDBJ whole genome shotgun (WGS) entry which is preliminary data.</text>
</comment>
<dbReference type="PANTHER" id="PTHR21716:SF53">
    <property type="entry name" value="PERMEASE PERM-RELATED"/>
    <property type="match status" value="1"/>
</dbReference>
<evidence type="ECO:0000256" key="2">
    <source>
        <dbReference type="ARBA" id="ARBA00009773"/>
    </source>
</evidence>
<evidence type="ECO:0000256" key="8">
    <source>
        <dbReference type="SAM" id="Phobius"/>
    </source>
</evidence>
<dbReference type="Pfam" id="PF01594">
    <property type="entry name" value="AI-2E_transport"/>
    <property type="match status" value="1"/>
</dbReference>
<evidence type="ECO:0000256" key="6">
    <source>
        <dbReference type="ARBA" id="ARBA00022989"/>
    </source>
</evidence>
<evidence type="ECO:0000256" key="3">
    <source>
        <dbReference type="ARBA" id="ARBA00022448"/>
    </source>
</evidence>
<keyword evidence="6 8" id="KW-1133">Transmembrane helix</keyword>
<proteinExistence type="inferred from homology"/>
<keyword evidence="10" id="KW-1185">Reference proteome</keyword>
<feature type="transmembrane region" description="Helical" evidence="8">
    <location>
        <begin position="280"/>
        <end position="303"/>
    </location>
</feature>
<dbReference type="GO" id="GO:0055085">
    <property type="term" value="P:transmembrane transport"/>
    <property type="evidence" value="ECO:0007669"/>
    <property type="project" value="TreeGrafter"/>
</dbReference>
<comment type="similarity">
    <text evidence="2">Belongs to the autoinducer-2 exporter (AI-2E) (TC 2.A.86) family.</text>
</comment>
<dbReference type="Proteomes" id="UP000004263">
    <property type="component" value="Unassembled WGS sequence"/>
</dbReference>
<sequence>MSMMRLIRSWIEDYFSDEEALFLLLLLIAGFVIILTMGAILAPALASVVLAYLLQGPLLALKRLGVGHLAASVLVFLLFLIVCLAVILVLAPAVWTQITQLFGELPNMLNQMQKLAVVLPERYPDVFDEAQIKALGAAMAEEIGRLGQAAVELSLSTLPNLVAILIYMILVPILVFFFLKDGDVMVRWWVSIMPTKRILIGRVWREMDQQFANYIRGKVLEIVIVGFVTYIAFAIMGVRYAALLALLVGFSVVIPYIGAAVVTVPVVLIGYFQWGLTSDFYYLVAVYFIIQALDGNVLVPLLFSEAVNLHPVVIILSVLMFGGLWGLWGVFFAIPLATLFKAVLTAWPRGVRAAQQHEQQA</sequence>
<gene>
    <name evidence="9" type="ORF">RED65_05204</name>
</gene>
<dbReference type="PANTHER" id="PTHR21716">
    <property type="entry name" value="TRANSMEMBRANE PROTEIN"/>
    <property type="match status" value="1"/>
</dbReference>
<feature type="transmembrane region" description="Helical" evidence="8">
    <location>
        <begin position="219"/>
        <end position="238"/>
    </location>
</feature>
<evidence type="ECO:0000256" key="1">
    <source>
        <dbReference type="ARBA" id="ARBA00004651"/>
    </source>
</evidence>
<feature type="transmembrane region" description="Helical" evidence="8">
    <location>
        <begin position="20"/>
        <end position="53"/>
    </location>
</feature>
<evidence type="ECO:0000256" key="4">
    <source>
        <dbReference type="ARBA" id="ARBA00022475"/>
    </source>
</evidence>
<dbReference type="STRING" id="207949.RED65_05204"/>
<reference evidence="9 10" key="1">
    <citation type="submission" date="2006-03" db="EMBL/GenBank/DDBJ databases">
        <authorList>
            <person name="Pinhassi J."/>
            <person name="Pedros-Alio C."/>
            <person name="Ferriera S."/>
            <person name="Johnson J."/>
            <person name="Kravitz S."/>
            <person name="Halpern A."/>
            <person name="Remington K."/>
            <person name="Beeson K."/>
            <person name="Tran B."/>
            <person name="Rogers Y.-H."/>
            <person name="Friedman R."/>
            <person name="Venter J.C."/>
        </authorList>
    </citation>
    <scope>NUCLEOTIDE SEQUENCE [LARGE SCALE GENOMIC DNA]</scope>
    <source>
        <strain evidence="9 10">RED65</strain>
    </source>
</reference>
<feature type="transmembrane region" description="Helical" evidence="8">
    <location>
        <begin position="65"/>
        <end position="95"/>
    </location>
</feature>
<evidence type="ECO:0000313" key="9">
    <source>
        <dbReference type="EMBL" id="EAT11757.1"/>
    </source>
</evidence>
<dbReference type="GO" id="GO:0005886">
    <property type="term" value="C:plasma membrane"/>
    <property type="evidence" value="ECO:0007669"/>
    <property type="project" value="UniProtKB-SubCell"/>
</dbReference>
<accession>Q1N0S6</accession>
<keyword evidence="5 8" id="KW-0812">Transmembrane</keyword>
<keyword evidence="7 8" id="KW-0472">Membrane</keyword>
<dbReference type="EMBL" id="AAQH01000013">
    <property type="protein sequence ID" value="EAT11757.1"/>
    <property type="molecule type" value="Genomic_DNA"/>
</dbReference>
<organism evidence="9 10">
    <name type="scientific">Bermanella marisrubri</name>
    <dbReference type="NCBI Taxonomy" id="207949"/>
    <lineage>
        <taxon>Bacteria</taxon>
        <taxon>Pseudomonadati</taxon>
        <taxon>Pseudomonadota</taxon>
        <taxon>Gammaproteobacteria</taxon>
        <taxon>Oceanospirillales</taxon>
        <taxon>Oceanospirillaceae</taxon>
        <taxon>Bermanella</taxon>
    </lineage>
</organism>
<feature type="transmembrane region" description="Helical" evidence="8">
    <location>
        <begin position="244"/>
        <end position="268"/>
    </location>
</feature>